<dbReference type="RefSeq" id="WP_109188668.1">
    <property type="nucleotide sequence ID" value="NZ_BMYA01000001.1"/>
</dbReference>
<feature type="transmembrane region" description="Helical" evidence="5">
    <location>
        <begin position="123"/>
        <end position="144"/>
    </location>
</feature>
<feature type="transmembrane region" description="Helical" evidence="5">
    <location>
        <begin position="193"/>
        <end position="217"/>
    </location>
</feature>
<comment type="subcellular location">
    <subcellularLocation>
        <location evidence="1">Membrane</location>
        <topology evidence="1">Multi-pass membrane protein</topology>
    </subcellularLocation>
</comment>
<feature type="transmembrane region" description="Helical" evidence="5">
    <location>
        <begin position="323"/>
        <end position="340"/>
    </location>
</feature>
<comment type="caution">
    <text evidence="6">The sequence shown here is derived from an EMBL/GenBank/DDBJ whole genome shotgun (WGS) entry which is preliminary data.</text>
</comment>
<feature type="transmembrane region" description="Helical" evidence="5">
    <location>
        <begin position="284"/>
        <end position="311"/>
    </location>
</feature>
<name>A0A2U2AHD4_9GAMM</name>
<evidence type="ECO:0000256" key="4">
    <source>
        <dbReference type="ARBA" id="ARBA00023136"/>
    </source>
</evidence>
<dbReference type="PANTHER" id="PTHR11706:SF2">
    <property type="entry name" value="TRANSPORTER PROTEIN"/>
    <property type="match status" value="1"/>
</dbReference>
<dbReference type="PANTHER" id="PTHR11706">
    <property type="entry name" value="SOLUTE CARRIER PROTEIN FAMILY 11 MEMBER"/>
    <property type="match status" value="1"/>
</dbReference>
<sequence>MGKASSNKPYDINENAKARRSAIIGAVFLMGLSAIGPGFLTQTTTFTMQLGASFAFVILFSIILDLGAQLNIWRIITVSNMRGQDIANKVIPGLGYFVSVLVVMGGLAFNIGNVAGAGLGLNVFTGVSVEVGAMISAAIAIAIFLFKEAGRIMDKFIQLAGIVMIFLTLYIVFKSSPPVAEAAYRTFVPDAPLSALVLATVTLVGGTVGGYITFAGAHRLLDAGVHGKNVVKEVSQGSLMGIGVTAVMRIILFLAVLGVISQGVQLAADNPMASVFEHAAGRVGYLFFGVIMWAAAVTSVIGAAYTSVTFLRVFSDKVAKNQNQFIIAFIFISTVVFVSIGRPVEILIFVGALNGLILPLTLGPILFAAYRKDVVGDYKHPIWQTVFGAIVVVIMTVLGVQTLYHYIVG</sequence>
<evidence type="ECO:0000256" key="3">
    <source>
        <dbReference type="ARBA" id="ARBA00022989"/>
    </source>
</evidence>
<keyword evidence="3 5" id="KW-1133">Transmembrane helix</keyword>
<dbReference type="GO" id="GO:0005384">
    <property type="term" value="F:manganese ion transmembrane transporter activity"/>
    <property type="evidence" value="ECO:0007669"/>
    <property type="project" value="TreeGrafter"/>
</dbReference>
<feature type="transmembrane region" description="Helical" evidence="5">
    <location>
        <begin position="21"/>
        <end position="40"/>
    </location>
</feature>
<dbReference type="EMBL" id="QEWQ01000001">
    <property type="protein sequence ID" value="PWD82068.1"/>
    <property type="molecule type" value="Genomic_DNA"/>
</dbReference>
<evidence type="ECO:0000313" key="7">
    <source>
        <dbReference type="Proteomes" id="UP000245020"/>
    </source>
</evidence>
<keyword evidence="2 5" id="KW-0812">Transmembrane</keyword>
<accession>A0A2U2AHD4</accession>
<organism evidence="6 7">
    <name type="scientific">Ignatzschineria ureiclastica</name>
    <dbReference type="NCBI Taxonomy" id="472582"/>
    <lineage>
        <taxon>Bacteria</taxon>
        <taxon>Pseudomonadati</taxon>
        <taxon>Pseudomonadota</taxon>
        <taxon>Gammaproteobacteria</taxon>
        <taxon>Cardiobacteriales</taxon>
        <taxon>Ignatzschineriaceae</taxon>
        <taxon>Ignatzschineria</taxon>
    </lineage>
</organism>
<dbReference type="Proteomes" id="UP000245020">
    <property type="component" value="Unassembled WGS sequence"/>
</dbReference>
<feature type="transmembrane region" description="Helical" evidence="5">
    <location>
        <begin position="94"/>
        <end position="111"/>
    </location>
</feature>
<feature type="transmembrane region" description="Helical" evidence="5">
    <location>
        <begin position="52"/>
        <end position="73"/>
    </location>
</feature>
<evidence type="ECO:0008006" key="8">
    <source>
        <dbReference type="Google" id="ProtNLM"/>
    </source>
</evidence>
<feature type="transmembrane region" description="Helical" evidence="5">
    <location>
        <begin position="156"/>
        <end position="173"/>
    </location>
</feature>
<dbReference type="AlphaFoldDB" id="A0A2U2AHD4"/>
<evidence type="ECO:0000313" key="6">
    <source>
        <dbReference type="EMBL" id="PWD82068.1"/>
    </source>
</evidence>
<keyword evidence="4 5" id="KW-0472">Membrane</keyword>
<protein>
    <recommendedName>
        <fullName evidence="8">Divalent metal cation transporter</fullName>
    </recommendedName>
</protein>
<dbReference type="GO" id="GO:0015086">
    <property type="term" value="F:cadmium ion transmembrane transporter activity"/>
    <property type="evidence" value="ECO:0007669"/>
    <property type="project" value="TreeGrafter"/>
</dbReference>
<feature type="transmembrane region" description="Helical" evidence="5">
    <location>
        <begin position="346"/>
        <end position="370"/>
    </location>
</feature>
<evidence type="ECO:0000256" key="1">
    <source>
        <dbReference type="ARBA" id="ARBA00004141"/>
    </source>
</evidence>
<keyword evidence="7" id="KW-1185">Reference proteome</keyword>
<gene>
    <name evidence="6" type="ORF">DC083_02485</name>
</gene>
<feature type="transmembrane region" description="Helical" evidence="5">
    <location>
        <begin position="238"/>
        <end position="264"/>
    </location>
</feature>
<feature type="transmembrane region" description="Helical" evidence="5">
    <location>
        <begin position="382"/>
        <end position="407"/>
    </location>
</feature>
<dbReference type="GO" id="GO:0034755">
    <property type="term" value="P:iron ion transmembrane transport"/>
    <property type="evidence" value="ECO:0007669"/>
    <property type="project" value="TreeGrafter"/>
</dbReference>
<dbReference type="OrthoDB" id="141480at2"/>
<evidence type="ECO:0000256" key="5">
    <source>
        <dbReference type="SAM" id="Phobius"/>
    </source>
</evidence>
<dbReference type="InterPro" id="IPR001046">
    <property type="entry name" value="NRAMP_fam"/>
</dbReference>
<evidence type="ECO:0000256" key="2">
    <source>
        <dbReference type="ARBA" id="ARBA00022692"/>
    </source>
</evidence>
<reference evidence="7" key="1">
    <citation type="submission" date="2018-05" db="EMBL/GenBank/DDBJ databases">
        <title>Ignatzschineria dubaiensis sp. nov., isolated from necrotic foot tissues of dromedaries (Camelus dromedarius) and associated maggots in Dubai, United Arab Emirates.</title>
        <authorList>
            <person name="Tsang C.C."/>
            <person name="Tang J.Y.M."/>
            <person name="Fong J.Y.H."/>
            <person name="Kinne J."/>
            <person name="Lee H.H."/>
            <person name="Joseph M."/>
            <person name="Jose S."/>
            <person name="Schuster R.K."/>
            <person name="Tang Y."/>
            <person name="Sivakumar S."/>
            <person name="Chen J.H.K."/>
            <person name="Teng J.L.L."/>
            <person name="Lau S.K.P."/>
            <person name="Wernery U."/>
            <person name="Woo P.C.Y."/>
        </authorList>
    </citation>
    <scope>NUCLEOTIDE SEQUENCE [LARGE SCALE GENOMIC DNA]</scope>
    <source>
        <strain evidence="7">KCTC 22644</strain>
    </source>
</reference>
<proteinExistence type="predicted"/>
<dbReference type="Pfam" id="PF01566">
    <property type="entry name" value="Nramp"/>
    <property type="match status" value="1"/>
</dbReference>
<dbReference type="GO" id="GO:0005886">
    <property type="term" value="C:plasma membrane"/>
    <property type="evidence" value="ECO:0007669"/>
    <property type="project" value="TreeGrafter"/>
</dbReference>